<evidence type="ECO:0000313" key="3">
    <source>
        <dbReference type="Proteomes" id="UP000242146"/>
    </source>
</evidence>
<dbReference type="Pfam" id="PF08447">
    <property type="entry name" value="PAS_3"/>
    <property type="match status" value="1"/>
</dbReference>
<protein>
    <recommendedName>
        <fullName evidence="1">PAS domain-containing protein</fullName>
    </recommendedName>
</protein>
<dbReference type="InterPro" id="IPR000014">
    <property type="entry name" value="PAS"/>
</dbReference>
<comment type="caution">
    <text evidence="2">The sequence shown here is derived from an EMBL/GenBank/DDBJ whole genome shotgun (WGS) entry which is preliminary data.</text>
</comment>
<dbReference type="InterPro" id="IPR035965">
    <property type="entry name" value="PAS-like_dom_sf"/>
</dbReference>
<keyword evidence="3" id="KW-1185">Reference proteome</keyword>
<reference evidence="2 3" key="1">
    <citation type="submission" date="2016-07" db="EMBL/GenBank/DDBJ databases">
        <title>Pervasive Adenine N6-methylation of Active Genes in Fungi.</title>
        <authorList>
            <consortium name="DOE Joint Genome Institute"/>
            <person name="Mondo S.J."/>
            <person name="Dannebaum R.O."/>
            <person name="Kuo R.C."/>
            <person name="Labutti K."/>
            <person name="Haridas S."/>
            <person name="Kuo A."/>
            <person name="Salamov A."/>
            <person name="Ahrendt S.R."/>
            <person name="Lipzen A."/>
            <person name="Sullivan W."/>
            <person name="Andreopoulos W.B."/>
            <person name="Clum A."/>
            <person name="Lindquist E."/>
            <person name="Daum C."/>
            <person name="Ramamoorthy G.K."/>
            <person name="Gryganskyi A."/>
            <person name="Culley D."/>
            <person name="Magnuson J.K."/>
            <person name="James T.Y."/>
            <person name="O'Malley M.A."/>
            <person name="Stajich J.E."/>
            <person name="Spatafora J.W."/>
            <person name="Visel A."/>
            <person name="Grigoriev I.V."/>
        </authorList>
    </citation>
    <scope>NUCLEOTIDE SEQUENCE [LARGE SCALE GENOMIC DNA]</scope>
    <source>
        <strain evidence="2 3">NRRL 3301</strain>
    </source>
</reference>
<dbReference type="NCBIfam" id="TIGR00229">
    <property type="entry name" value="sensory_box"/>
    <property type="match status" value="1"/>
</dbReference>
<dbReference type="Proteomes" id="UP000242146">
    <property type="component" value="Unassembled WGS sequence"/>
</dbReference>
<accession>A0A1X2GX25</accession>
<dbReference type="SUPFAM" id="SSF55785">
    <property type="entry name" value="PYP-like sensor domain (PAS domain)"/>
    <property type="match status" value="1"/>
</dbReference>
<dbReference type="AlphaFoldDB" id="A0A1X2GX25"/>
<dbReference type="OrthoDB" id="411251at2759"/>
<dbReference type="SMART" id="SM00091">
    <property type="entry name" value="PAS"/>
    <property type="match status" value="2"/>
</dbReference>
<gene>
    <name evidence="2" type="ORF">DM01DRAFT_1403088</name>
</gene>
<dbReference type="EMBL" id="MCGT01000001">
    <property type="protein sequence ID" value="ORX62616.1"/>
    <property type="molecule type" value="Genomic_DNA"/>
</dbReference>
<dbReference type="InterPro" id="IPR050933">
    <property type="entry name" value="Circadian_TF"/>
</dbReference>
<dbReference type="PROSITE" id="PS50112">
    <property type="entry name" value="PAS"/>
    <property type="match status" value="1"/>
</dbReference>
<sequence length="278" mass="31723">MTDGQSSPSWIIIYDNTAHCIIRYTSDTITEVLGWSPKELIGKDVYQFVHRDDMRAIRVVHMSNVLNEKLSSMVSYRLKHKLGHFVRVATAVHYASESLVTCNTIFNPDSLLYKQWANSADECFILEEAIDHDSKLALLTMSGQPFAPMEEHLQRSLHVSKRWADVHQAEPRFYVFLDRFSSVLTVTDMDPMVTPILGGLPPTAYINMSLFQVVHPRDREVVEAQCTAVKSLFVISRVRFDWMIDPENDLHIPVEAVINGTSDCLVMVVRLVPKPVQY</sequence>
<dbReference type="InterPro" id="IPR013655">
    <property type="entry name" value="PAS_fold_3"/>
</dbReference>
<name>A0A1X2GX25_9FUNG</name>
<evidence type="ECO:0000313" key="2">
    <source>
        <dbReference type="EMBL" id="ORX62616.1"/>
    </source>
</evidence>
<dbReference type="Gene3D" id="3.30.450.20">
    <property type="entry name" value="PAS domain"/>
    <property type="match status" value="1"/>
</dbReference>
<dbReference type="STRING" id="101127.A0A1X2GX25"/>
<feature type="domain" description="PAS" evidence="1">
    <location>
        <begin position="1"/>
        <end position="69"/>
    </location>
</feature>
<dbReference type="CDD" id="cd00130">
    <property type="entry name" value="PAS"/>
    <property type="match status" value="1"/>
</dbReference>
<proteinExistence type="predicted"/>
<organism evidence="2 3">
    <name type="scientific">Hesseltinella vesiculosa</name>
    <dbReference type="NCBI Taxonomy" id="101127"/>
    <lineage>
        <taxon>Eukaryota</taxon>
        <taxon>Fungi</taxon>
        <taxon>Fungi incertae sedis</taxon>
        <taxon>Mucoromycota</taxon>
        <taxon>Mucoromycotina</taxon>
        <taxon>Mucoromycetes</taxon>
        <taxon>Mucorales</taxon>
        <taxon>Cunninghamellaceae</taxon>
        <taxon>Hesseltinella</taxon>
    </lineage>
</organism>
<dbReference type="PANTHER" id="PTHR23042">
    <property type="entry name" value="CIRCADIAN PROTEIN CLOCK/ARNT/BMAL/PAS"/>
    <property type="match status" value="1"/>
</dbReference>
<evidence type="ECO:0000259" key="1">
    <source>
        <dbReference type="PROSITE" id="PS50112"/>
    </source>
</evidence>